<keyword evidence="4 5" id="KW-0472">Membrane</keyword>
<reference evidence="8" key="2">
    <citation type="submission" date="2022-06" db="EMBL/GenBank/DDBJ databases">
        <authorList>
            <person name="Holder M.E."/>
            <person name="Ajami N.J."/>
            <person name="Petrosino J.F."/>
        </authorList>
    </citation>
    <scope>NUCLEOTIDE SEQUENCE</scope>
    <source>
        <strain evidence="8">RMA 8861</strain>
    </source>
</reference>
<proteinExistence type="predicted"/>
<dbReference type="KEGG" id="csep:CP523_01825"/>
<dbReference type="GO" id="GO:0005886">
    <property type="term" value="C:plasma membrane"/>
    <property type="evidence" value="ECO:0007669"/>
    <property type="project" value="TreeGrafter"/>
</dbReference>
<evidence type="ECO:0000259" key="6">
    <source>
        <dbReference type="Pfam" id="PF01957"/>
    </source>
</evidence>
<name>A0A9N7JIT9_CLOSE</name>
<evidence type="ECO:0000313" key="8">
    <source>
        <dbReference type="EMBL" id="USR99862.1"/>
    </source>
</evidence>
<evidence type="ECO:0000313" key="9">
    <source>
        <dbReference type="Proteomes" id="UP000280586"/>
    </source>
</evidence>
<dbReference type="Gene3D" id="2.40.50.140">
    <property type="entry name" value="Nucleic acid-binding proteins"/>
    <property type="match status" value="1"/>
</dbReference>
<feature type="transmembrane region" description="Helical" evidence="5">
    <location>
        <begin position="7"/>
        <end position="40"/>
    </location>
</feature>
<dbReference type="PANTHER" id="PTHR33507">
    <property type="entry name" value="INNER MEMBRANE PROTEIN YBBJ"/>
    <property type="match status" value="1"/>
</dbReference>
<dbReference type="Pfam" id="PF01957">
    <property type="entry name" value="NfeD"/>
    <property type="match status" value="1"/>
</dbReference>
<organism evidence="7 9">
    <name type="scientific">Clostridium septicum</name>
    <dbReference type="NCBI Taxonomy" id="1504"/>
    <lineage>
        <taxon>Bacteria</taxon>
        <taxon>Bacillati</taxon>
        <taxon>Bacillota</taxon>
        <taxon>Clostridia</taxon>
        <taxon>Eubacteriales</taxon>
        <taxon>Clostridiaceae</taxon>
        <taxon>Clostridium</taxon>
    </lineage>
</organism>
<evidence type="ECO:0000256" key="4">
    <source>
        <dbReference type="ARBA" id="ARBA00023136"/>
    </source>
</evidence>
<dbReference type="InterPro" id="IPR002810">
    <property type="entry name" value="NfeD-like_C"/>
</dbReference>
<evidence type="ECO:0000256" key="1">
    <source>
        <dbReference type="ARBA" id="ARBA00004141"/>
    </source>
</evidence>
<dbReference type="PANTHER" id="PTHR33507:SF3">
    <property type="entry name" value="INNER MEMBRANE PROTEIN YBBJ"/>
    <property type="match status" value="1"/>
</dbReference>
<dbReference type="AlphaFoldDB" id="A0A9N7JIT9"/>
<dbReference type="InterPro" id="IPR012340">
    <property type="entry name" value="NA-bd_OB-fold"/>
</dbReference>
<dbReference type="Proteomes" id="UP000280586">
    <property type="component" value="Chromosome"/>
</dbReference>
<dbReference type="SUPFAM" id="SSF141322">
    <property type="entry name" value="NfeD domain-like"/>
    <property type="match status" value="1"/>
</dbReference>
<evidence type="ECO:0000256" key="5">
    <source>
        <dbReference type="SAM" id="Phobius"/>
    </source>
</evidence>
<keyword evidence="2 5" id="KW-0812">Transmembrane</keyword>
<dbReference type="Proteomes" id="UP001055437">
    <property type="component" value="Chromosome"/>
</dbReference>
<sequence>MLSIIFWIVVAVIVTVLDILTSSFLFVWFAVGGFAAMVASMLGATWWLQVMVFLIVSIITISIGYPWAKKKFKASIKHTPLMEETYIGRVMKAESDILQKARVKVNGIYWTVQNQGDIIKKDSNFRIVGIEGNKLIVNKEEEK</sequence>
<dbReference type="EMBL" id="CP023671">
    <property type="protein sequence ID" value="AYE33288.1"/>
    <property type="molecule type" value="Genomic_DNA"/>
</dbReference>
<reference evidence="7 9" key="1">
    <citation type="submission" date="2017-09" db="EMBL/GenBank/DDBJ databases">
        <authorList>
            <person name="Thomas P."/>
            <person name="Seyboldt C."/>
        </authorList>
    </citation>
    <scope>NUCLEOTIDE SEQUENCE [LARGE SCALE GENOMIC DNA]</scope>
    <source>
        <strain evidence="7 9">DSM 7534</strain>
    </source>
</reference>
<feature type="transmembrane region" description="Helical" evidence="5">
    <location>
        <begin position="46"/>
        <end position="68"/>
    </location>
</feature>
<evidence type="ECO:0000313" key="7">
    <source>
        <dbReference type="EMBL" id="AYE33288.1"/>
    </source>
</evidence>
<evidence type="ECO:0000256" key="2">
    <source>
        <dbReference type="ARBA" id="ARBA00022692"/>
    </source>
</evidence>
<evidence type="ECO:0000313" key="10">
    <source>
        <dbReference type="Proteomes" id="UP001055437"/>
    </source>
</evidence>
<keyword evidence="3 5" id="KW-1133">Transmembrane helix</keyword>
<dbReference type="GeneID" id="303559414"/>
<protein>
    <submittedName>
        <fullName evidence="8">NfeD family protein</fullName>
    </submittedName>
    <submittedName>
        <fullName evidence="7">Nodulation efficiency protein D</fullName>
    </submittedName>
</protein>
<keyword evidence="10" id="KW-1185">Reference proteome</keyword>
<evidence type="ECO:0000256" key="3">
    <source>
        <dbReference type="ARBA" id="ARBA00022989"/>
    </source>
</evidence>
<dbReference type="RefSeq" id="WP_120140447.1">
    <property type="nucleotide sequence ID" value="NZ_CP023671.1"/>
</dbReference>
<dbReference type="EMBL" id="CP099799">
    <property type="protein sequence ID" value="USR99862.1"/>
    <property type="molecule type" value="Genomic_DNA"/>
</dbReference>
<dbReference type="InterPro" id="IPR052165">
    <property type="entry name" value="Membrane_assoc_protease"/>
</dbReference>
<feature type="domain" description="NfeD-like C-terminal" evidence="6">
    <location>
        <begin position="84"/>
        <end position="139"/>
    </location>
</feature>
<comment type="subcellular location">
    <subcellularLocation>
        <location evidence="1">Membrane</location>
        <topology evidence="1">Multi-pass membrane protein</topology>
    </subcellularLocation>
</comment>
<gene>
    <name evidence="7" type="ORF">CP523_01825</name>
    <name evidence="8" type="ORF">NH397_10145</name>
</gene>
<accession>A0A9N7JIT9</accession>